<dbReference type="EMBL" id="CP033152">
    <property type="protein sequence ID" value="AYO43700.1"/>
    <property type="molecule type" value="Genomic_DNA"/>
</dbReference>
<keyword evidence="7" id="KW-1185">Reference proteome</keyword>
<dbReference type="STRING" id="425264.A0A3G2S761"/>
<feature type="region of interest" description="Disordered" evidence="3">
    <location>
        <begin position="216"/>
        <end position="235"/>
    </location>
</feature>
<keyword evidence="2" id="KW-0833">Ubl conjugation pathway</keyword>
<dbReference type="Gene3D" id="2.40.40.50">
    <property type="entry name" value="Ubiquitin fusion degradation protein UFD1, N-terminal domain"/>
    <property type="match status" value="1"/>
</dbReference>
<dbReference type="Pfam" id="PF24842">
    <property type="entry name" value="UFD1_N2"/>
    <property type="match status" value="1"/>
</dbReference>
<dbReference type="GO" id="GO:0036503">
    <property type="term" value="P:ERAD pathway"/>
    <property type="evidence" value="ECO:0007669"/>
    <property type="project" value="TreeGrafter"/>
</dbReference>
<dbReference type="PANTHER" id="PTHR12555">
    <property type="entry name" value="UBIQUITIN FUSION DEGRADATON PROTEIN 1"/>
    <property type="match status" value="1"/>
</dbReference>
<dbReference type="Proteomes" id="UP000269793">
    <property type="component" value="Chromosome V"/>
</dbReference>
<dbReference type="Gene3D" id="3.10.330.10">
    <property type="match status" value="1"/>
</dbReference>
<feature type="domain" description="Ubiquitin fusion degradation protein UFD1 N-terminal subdomain 1" evidence="4">
    <location>
        <begin position="39"/>
        <end position="139"/>
    </location>
</feature>
<evidence type="ECO:0000259" key="5">
    <source>
        <dbReference type="Pfam" id="PF24842"/>
    </source>
</evidence>
<dbReference type="InterPro" id="IPR042299">
    <property type="entry name" value="Ufd1-like_Nn"/>
</dbReference>
<reference evidence="6 7" key="1">
    <citation type="submission" date="2018-10" db="EMBL/GenBank/DDBJ databases">
        <title>Complete genome sequence of Malassezia restricta CBS 7877.</title>
        <authorList>
            <person name="Morand S.C."/>
            <person name="Bertignac M."/>
            <person name="Iltis A."/>
            <person name="Kolder I."/>
            <person name="Pirovano W."/>
            <person name="Jourdain R."/>
            <person name="Clavaud C."/>
        </authorList>
    </citation>
    <scope>NUCLEOTIDE SEQUENCE [LARGE SCALE GENOMIC DNA]</scope>
    <source>
        <strain evidence="6 7">CBS 7877</strain>
    </source>
</reference>
<evidence type="ECO:0000313" key="7">
    <source>
        <dbReference type="Proteomes" id="UP000269793"/>
    </source>
</evidence>
<evidence type="ECO:0000259" key="4">
    <source>
        <dbReference type="Pfam" id="PF03152"/>
    </source>
</evidence>
<feature type="region of interest" description="Disordered" evidence="3">
    <location>
        <begin position="248"/>
        <end position="304"/>
    </location>
</feature>
<sequence>MFGQLNRGLADLGRPARWGSMADFMSTFDQRFPAPLDAYEDYFKAYHMSCFPGRERKDVSYGGKIIMPPSALSTITELELESPWTFLLRGTGRSRSQSTHAGVVEFIADEGKVYLPSWIMRTLDLENGDPIHIQGARLPKGKFVKLQPQTVDFLEISDPKAVLEQALRNYPTLTPGNIIEISYNCLTFEILIMEVQPDAEGISIFETDLEVDFAPPKGYVEPTPPTRPPPPTMASKWHIDQLKQDVILPGQDGSSSAGSTPRDPGSVPAPFKGFGQTLSGKKTKGKKDKPITPRDPHSMIRSTNHPTIVTNNTLLEEKRVPAALALPYGHLFFGYDVQRLRVPAGSAPESDAPPEPQPELQAFRGSGHTLQSRPSPEVIEIDSD</sequence>
<dbReference type="AlphaFoldDB" id="A0A3G2S761"/>
<evidence type="ECO:0000313" key="6">
    <source>
        <dbReference type="EMBL" id="AYO43700.1"/>
    </source>
</evidence>
<name>A0A3G2S761_MALR7</name>
<feature type="compositionally biased region" description="Pro residues" evidence="3">
    <location>
        <begin position="222"/>
        <end position="232"/>
    </location>
</feature>
<organism evidence="6 7">
    <name type="scientific">Malassezia restricta (strain ATCC 96810 / NBRC 103918 / CBS 7877)</name>
    <name type="common">Seborrheic dermatitis infection agent</name>
    <dbReference type="NCBI Taxonomy" id="425264"/>
    <lineage>
        <taxon>Eukaryota</taxon>
        <taxon>Fungi</taxon>
        <taxon>Dikarya</taxon>
        <taxon>Basidiomycota</taxon>
        <taxon>Ustilaginomycotina</taxon>
        <taxon>Malasseziomycetes</taxon>
        <taxon>Malasseziales</taxon>
        <taxon>Malasseziaceae</taxon>
        <taxon>Malassezia</taxon>
    </lineage>
</organism>
<dbReference type="PANTHER" id="PTHR12555:SF13">
    <property type="entry name" value="UBIQUITIN RECOGNITION FACTOR IN ER-ASSOCIATED DEGRADATION PROTEIN 1"/>
    <property type="match status" value="1"/>
</dbReference>
<dbReference type="GO" id="GO:0006511">
    <property type="term" value="P:ubiquitin-dependent protein catabolic process"/>
    <property type="evidence" value="ECO:0007669"/>
    <property type="project" value="InterPro"/>
</dbReference>
<evidence type="ECO:0000256" key="3">
    <source>
        <dbReference type="SAM" id="MobiDB-lite"/>
    </source>
</evidence>
<dbReference type="GO" id="GO:0034098">
    <property type="term" value="C:VCP-NPL4-UFD1 AAA ATPase complex"/>
    <property type="evidence" value="ECO:0007669"/>
    <property type="project" value="TreeGrafter"/>
</dbReference>
<feature type="domain" description="Ubiquitin fusion degradation protein UFD1 N-terminal subdomain 2" evidence="5">
    <location>
        <begin position="140"/>
        <end position="216"/>
    </location>
</feature>
<feature type="compositionally biased region" description="Basic and acidic residues" evidence="3">
    <location>
        <begin position="288"/>
        <end position="298"/>
    </location>
</feature>
<dbReference type="InterPro" id="IPR055418">
    <property type="entry name" value="UFD1_N2"/>
</dbReference>
<comment type="similarity">
    <text evidence="1">Belongs to the UFD1 family.</text>
</comment>
<accession>A0A3G2S761</accession>
<dbReference type="InterPro" id="IPR055417">
    <property type="entry name" value="UFD1_N1"/>
</dbReference>
<dbReference type="VEuPathDB" id="FungiDB:DNF11_2750"/>
<gene>
    <name evidence="6" type="primary">UFD1</name>
    <name evidence="6" type="ORF">DNF11_2750</name>
</gene>
<evidence type="ECO:0000256" key="2">
    <source>
        <dbReference type="ARBA" id="ARBA00022786"/>
    </source>
</evidence>
<evidence type="ECO:0000256" key="1">
    <source>
        <dbReference type="ARBA" id="ARBA00006043"/>
    </source>
</evidence>
<protein>
    <submittedName>
        <fullName evidence="6">Ubiquitin fusion degradation protein 1</fullName>
    </submittedName>
</protein>
<feature type="region of interest" description="Disordered" evidence="3">
    <location>
        <begin position="344"/>
        <end position="384"/>
    </location>
</feature>
<dbReference type="OrthoDB" id="422728at2759"/>
<dbReference type="Pfam" id="PF03152">
    <property type="entry name" value="UFD1_N1"/>
    <property type="match status" value="1"/>
</dbReference>
<dbReference type="GO" id="GO:0031593">
    <property type="term" value="F:polyubiquitin modification-dependent protein binding"/>
    <property type="evidence" value="ECO:0007669"/>
    <property type="project" value="TreeGrafter"/>
</dbReference>
<dbReference type="InterPro" id="IPR004854">
    <property type="entry name" value="Ufd1-like"/>
</dbReference>
<proteinExistence type="inferred from homology"/>